<dbReference type="InterPro" id="IPR036873">
    <property type="entry name" value="Rhodanese-like_dom_sf"/>
</dbReference>
<feature type="compositionally biased region" description="Basic and acidic residues" evidence="1">
    <location>
        <begin position="124"/>
        <end position="140"/>
    </location>
</feature>
<dbReference type="PROSITE" id="PS50206">
    <property type="entry name" value="RHODANESE_3"/>
    <property type="match status" value="1"/>
</dbReference>
<proteinExistence type="predicted"/>
<dbReference type="SMART" id="SM00450">
    <property type="entry name" value="RHOD"/>
    <property type="match status" value="1"/>
</dbReference>
<dbReference type="Proteomes" id="UP000747542">
    <property type="component" value="Unassembled WGS sequence"/>
</dbReference>
<dbReference type="PANTHER" id="PTHR44086">
    <property type="entry name" value="THIOSULFATE SULFURTRANSFERASE RDL2, MITOCHONDRIAL-RELATED"/>
    <property type="match status" value="1"/>
</dbReference>
<dbReference type="SUPFAM" id="SSF52821">
    <property type="entry name" value="Rhodanese/Cell cycle control phosphatase"/>
    <property type="match status" value="1"/>
</dbReference>
<dbReference type="AlphaFoldDB" id="A0A8J5JKG2"/>
<dbReference type="EMBL" id="JAHLQT010040175">
    <property type="protein sequence ID" value="KAG7156058.1"/>
    <property type="molecule type" value="Genomic_DNA"/>
</dbReference>
<sequence length="167" mass="18532">MSSIVVGYVEGWSLVPVGMFQITYDELSSHLDDVTVIDVRNRNELQADGQIPGSHCIPVTEIKYACGLDETTFKARYGFDKPGPDESLVVCCKTGVRSKTACDLLQAKGFKRHRIYRGSFSEWEEKGGDTVKPGQPHEIEFSDSEEEEQQSCRVGSSCTRNGSSKRS</sequence>
<keyword evidence="4" id="KW-1185">Reference proteome</keyword>
<accession>A0A8J5JKG2</accession>
<dbReference type="Pfam" id="PF00581">
    <property type="entry name" value="Rhodanese"/>
    <property type="match status" value="1"/>
</dbReference>
<dbReference type="PANTHER" id="PTHR44086:SF10">
    <property type="entry name" value="THIOSULFATE SULFURTRANSFERASE_RHODANESE-LIKE DOMAIN-CONTAINING PROTEIN 3"/>
    <property type="match status" value="1"/>
</dbReference>
<dbReference type="Gene3D" id="3.40.250.10">
    <property type="entry name" value="Rhodanese-like domain"/>
    <property type="match status" value="1"/>
</dbReference>
<protein>
    <submittedName>
        <fullName evidence="3">Rhodanese domain-containing protein</fullName>
    </submittedName>
</protein>
<feature type="compositionally biased region" description="Polar residues" evidence="1">
    <location>
        <begin position="152"/>
        <end position="167"/>
    </location>
</feature>
<name>A0A8J5JKG2_HOMAM</name>
<gene>
    <name evidence="3" type="ORF">Hamer_G023552</name>
</gene>
<organism evidence="3 4">
    <name type="scientific">Homarus americanus</name>
    <name type="common">American lobster</name>
    <dbReference type="NCBI Taxonomy" id="6706"/>
    <lineage>
        <taxon>Eukaryota</taxon>
        <taxon>Metazoa</taxon>
        <taxon>Ecdysozoa</taxon>
        <taxon>Arthropoda</taxon>
        <taxon>Crustacea</taxon>
        <taxon>Multicrustacea</taxon>
        <taxon>Malacostraca</taxon>
        <taxon>Eumalacostraca</taxon>
        <taxon>Eucarida</taxon>
        <taxon>Decapoda</taxon>
        <taxon>Pleocyemata</taxon>
        <taxon>Astacidea</taxon>
        <taxon>Nephropoidea</taxon>
        <taxon>Nephropidae</taxon>
        <taxon>Homarus</taxon>
    </lineage>
</organism>
<reference evidence="3" key="1">
    <citation type="journal article" date="2021" name="Sci. Adv.">
        <title>The American lobster genome reveals insights on longevity, neural, and immune adaptations.</title>
        <authorList>
            <person name="Polinski J.M."/>
            <person name="Zimin A.V."/>
            <person name="Clark K.F."/>
            <person name="Kohn A.B."/>
            <person name="Sadowski N."/>
            <person name="Timp W."/>
            <person name="Ptitsyn A."/>
            <person name="Khanna P."/>
            <person name="Romanova D.Y."/>
            <person name="Williams P."/>
            <person name="Greenwood S.J."/>
            <person name="Moroz L.L."/>
            <person name="Walt D.R."/>
            <person name="Bodnar A.G."/>
        </authorList>
    </citation>
    <scope>NUCLEOTIDE SEQUENCE</scope>
    <source>
        <strain evidence="3">GMGI-L3</strain>
    </source>
</reference>
<comment type="caution">
    <text evidence="3">The sequence shown here is derived from an EMBL/GenBank/DDBJ whole genome shotgun (WGS) entry which is preliminary data.</text>
</comment>
<evidence type="ECO:0000313" key="4">
    <source>
        <dbReference type="Proteomes" id="UP000747542"/>
    </source>
</evidence>
<feature type="region of interest" description="Disordered" evidence="1">
    <location>
        <begin position="124"/>
        <end position="167"/>
    </location>
</feature>
<evidence type="ECO:0000256" key="1">
    <source>
        <dbReference type="SAM" id="MobiDB-lite"/>
    </source>
</evidence>
<feature type="domain" description="Rhodanese" evidence="2">
    <location>
        <begin position="30"/>
        <end position="132"/>
    </location>
</feature>
<evidence type="ECO:0000313" key="3">
    <source>
        <dbReference type="EMBL" id="KAG7156058.1"/>
    </source>
</evidence>
<evidence type="ECO:0000259" key="2">
    <source>
        <dbReference type="PROSITE" id="PS50206"/>
    </source>
</evidence>
<dbReference type="InterPro" id="IPR001763">
    <property type="entry name" value="Rhodanese-like_dom"/>
</dbReference>